<evidence type="ECO:0000313" key="11">
    <source>
        <dbReference type="Proteomes" id="UP000266385"/>
    </source>
</evidence>
<keyword evidence="4" id="KW-1134">Transmembrane beta strand</keyword>
<feature type="chain" id="PRO_5017380576" description="TolC family protein" evidence="9">
    <location>
        <begin position="22"/>
        <end position="426"/>
    </location>
</feature>
<dbReference type="OrthoDB" id="9789368at2"/>
<dbReference type="Proteomes" id="UP000266385">
    <property type="component" value="Unassembled WGS sequence"/>
</dbReference>
<evidence type="ECO:0000256" key="2">
    <source>
        <dbReference type="ARBA" id="ARBA00007613"/>
    </source>
</evidence>
<dbReference type="AlphaFoldDB" id="A0A399RQX5"/>
<dbReference type="PANTHER" id="PTHR30026:SF22">
    <property type="entry name" value="OUTER MEMBRANE EFFLUX PROTEIN"/>
    <property type="match status" value="1"/>
</dbReference>
<keyword evidence="6" id="KW-0472">Membrane</keyword>
<evidence type="ECO:0000313" key="10">
    <source>
        <dbReference type="EMBL" id="RIJ32664.1"/>
    </source>
</evidence>
<dbReference type="GO" id="GO:0009279">
    <property type="term" value="C:cell outer membrane"/>
    <property type="evidence" value="ECO:0007669"/>
    <property type="project" value="UniProtKB-SubCell"/>
</dbReference>
<dbReference type="GO" id="GO:0015562">
    <property type="term" value="F:efflux transmembrane transporter activity"/>
    <property type="evidence" value="ECO:0007669"/>
    <property type="project" value="InterPro"/>
</dbReference>
<name>A0A399RQX5_9PROT</name>
<dbReference type="InterPro" id="IPR003423">
    <property type="entry name" value="OMP_efflux"/>
</dbReference>
<evidence type="ECO:0008006" key="12">
    <source>
        <dbReference type="Google" id="ProtNLM"/>
    </source>
</evidence>
<keyword evidence="7" id="KW-0998">Cell outer membrane</keyword>
<dbReference type="Gene3D" id="1.20.1600.10">
    <property type="entry name" value="Outer membrane efflux proteins (OEP)"/>
    <property type="match status" value="1"/>
</dbReference>
<organism evidence="10 11">
    <name type="scientific">Henriciella mobilis</name>
    <dbReference type="NCBI Taxonomy" id="2305467"/>
    <lineage>
        <taxon>Bacteria</taxon>
        <taxon>Pseudomonadati</taxon>
        <taxon>Pseudomonadota</taxon>
        <taxon>Alphaproteobacteria</taxon>
        <taxon>Hyphomonadales</taxon>
        <taxon>Hyphomonadaceae</taxon>
        <taxon>Henriciella</taxon>
    </lineage>
</organism>
<protein>
    <recommendedName>
        <fullName evidence="12">TolC family protein</fullName>
    </recommendedName>
</protein>
<sequence length="426" mass="44897">MSWRPTAFLTAVSVLALPAAADPVSLPDAVRQALTVSPGIETAEAGLDAAQAGLAQAKGQRGVTVGAQAQLGASATDFTTGSVNQYPRQVALQAELPLYASGSLASAESAARFGLDSARQMKLGTEESITLQTVQAYANLWLSAEAVAVRKAEVETLRLREEETRANAEEGLATRTDTALAASRLASARARLAGEEAQYEAAKLRFERLTGQPDATPLDIEAISLDLPETRASSLSIAQQNNTGLAAARAALSAARSRESQVRGEFGPKVSLRARASAGEDVYFFFEDPISDIGAFVTVEVPLFTNGVKPAAIDQASAGRRIADATLRDRQMELNESVQAVWFRIIAAEQSLEAAIAAEEAAAIAAEGARREHDLGLRTLTDLLDAEDEYSRAAIAHRAAAADLLVTRASLLALMSGLKDQLLQNG</sequence>
<dbReference type="Pfam" id="PF02321">
    <property type="entry name" value="OEP"/>
    <property type="match status" value="2"/>
</dbReference>
<dbReference type="GO" id="GO:1990281">
    <property type="term" value="C:efflux pump complex"/>
    <property type="evidence" value="ECO:0007669"/>
    <property type="project" value="TreeGrafter"/>
</dbReference>
<accession>A0A399RQX5</accession>
<dbReference type="SUPFAM" id="SSF56954">
    <property type="entry name" value="Outer membrane efflux proteins (OEP)"/>
    <property type="match status" value="1"/>
</dbReference>
<dbReference type="InterPro" id="IPR051906">
    <property type="entry name" value="TolC-like"/>
</dbReference>
<comment type="subcellular location">
    <subcellularLocation>
        <location evidence="1">Cell outer membrane</location>
    </subcellularLocation>
</comment>
<keyword evidence="11" id="KW-1185">Reference proteome</keyword>
<dbReference type="EMBL" id="QWFX01000005">
    <property type="protein sequence ID" value="RIJ32664.1"/>
    <property type="molecule type" value="Genomic_DNA"/>
</dbReference>
<keyword evidence="9" id="KW-0732">Signal</keyword>
<gene>
    <name evidence="10" type="ORF">D1223_02090</name>
</gene>
<feature type="coiled-coil region" evidence="8">
    <location>
        <begin position="185"/>
        <end position="212"/>
    </location>
</feature>
<evidence type="ECO:0000256" key="5">
    <source>
        <dbReference type="ARBA" id="ARBA00022692"/>
    </source>
</evidence>
<comment type="caution">
    <text evidence="10">The sequence shown here is derived from an EMBL/GenBank/DDBJ whole genome shotgun (WGS) entry which is preliminary data.</text>
</comment>
<evidence type="ECO:0000256" key="7">
    <source>
        <dbReference type="ARBA" id="ARBA00023237"/>
    </source>
</evidence>
<dbReference type="RefSeq" id="WP_119374745.1">
    <property type="nucleotide sequence ID" value="NZ_QWFX01000005.1"/>
</dbReference>
<reference evidence="10 11" key="1">
    <citation type="submission" date="2018-08" db="EMBL/GenBank/DDBJ databases">
        <title>Henriciella mobilis sp. nov., isolated from seawater.</title>
        <authorList>
            <person name="Cheng H."/>
            <person name="Wu Y.-H."/>
            <person name="Xu X.-W."/>
            <person name="Guo L.-L."/>
        </authorList>
    </citation>
    <scope>NUCLEOTIDE SEQUENCE [LARGE SCALE GENOMIC DNA]</scope>
    <source>
        <strain evidence="10 11">JN25</strain>
    </source>
</reference>
<dbReference type="PANTHER" id="PTHR30026">
    <property type="entry name" value="OUTER MEMBRANE PROTEIN TOLC"/>
    <property type="match status" value="1"/>
</dbReference>
<keyword evidence="5" id="KW-0812">Transmembrane</keyword>
<feature type="signal peptide" evidence="9">
    <location>
        <begin position="1"/>
        <end position="21"/>
    </location>
</feature>
<evidence type="ECO:0000256" key="8">
    <source>
        <dbReference type="SAM" id="Coils"/>
    </source>
</evidence>
<evidence type="ECO:0000256" key="9">
    <source>
        <dbReference type="SAM" id="SignalP"/>
    </source>
</evidence>
<keyword evidence="3" id="KW-0813">Transport</keyword>
<proteinExistence type="inferred from homology"/>
<evidence type="ECO:0000256" key="1">
    <source>
        <dbReference type="ARBA" id="ARBA00004442"/>
    </source>
</evidence>
<dbReference type="GO" id="GO:0015288">
    <property type="term" value="F:porin activity"/>
    <property type="evidence" value="ECO:0007669"/>
    <property type="project" value="TreeGrafter"/>
</dbReference>
<evidence type="ECO:0000256" key="4">
    <source>
        <dbReference type="ARBA" id="ARBA00022452"/>
    </source>
</evidence>
<evidence type="ECO:0000256" key="3">
    <source>
        <dbReference type="ARBA" id="ARBA00022448"/>
    </source>
</evidence>
<evidence type="ECO:0000256" key="6">
    <source>
        <dbReference type="ARBA" id="ARBA00023136"/>
    </source>
</evidence>
<keyword evidence="8" id="KW-0175">Coiled coil</keyword>
<comment type="similarity">
    <text evidence="2">Belongs to the outer membrane factor (OMF) (TC 1.B.17) family.</text>
</comment>